<evidence type="ECO:0000313" key="2">
    <source>
        <dbReference type="Proteomes" id="UP000242427"/>
    </source>
</evidence>
<name>A0A9X7JRV6_9ACTN</name>
<gene>
    <name evidence="1" type="ORF">B7P34_10810</name>
</gene>
<dbReference type="Proteomes" id="UP000242427">
    <property type="component" value="Unassembled WGS sequence"/>
</dbReference>
<reference evidence="1 2" key="1">
    <citation type="submission" date="2018-03" db="EMBL/GenBank/DDBJ databases">
        <title>Chitinolytic properties of Streptosporangium nondiastaticum TBG75A20.</title>
        <authorList>
            <person name="Gayathri V."/>
            <person name="Shiburaj S."/>
        </authorList>
    </citation>
    <scope>NUCLEOTIDE SEQUENCE [LARGE SCALE GENOMIC DNA]</scope>
    <source>
        <strain evidence="1 2">TBG75A20</strain>
    </source>
</reference>
<organism evidence="1 2">
    <name type="scientific">Streptosporangium nondiastaticum</name>
    <dbReference type="NCBI Taxonomy" id="35764"/>
    <lineage>
        <taxon>Bacteria</taxon>
        <taxon>Bacillati</taxon>
        <taxon>Actinomycetota</taxon>
        <taxon>Actinomycetes</taxon>
        <taxon>Streptosporangiales</taxon>
        <taxon>Streptosporangiaceae</taxon>
        <taxon>Streptosporangium</taxon>
    </lineage>
</organism>
<keyword evidence="2" id="KW-1185">Reference proteome</keyword>
<dbReference type="AlphaFoldDB" id="A0A9X7JRV6"/>
<sequence length="165" mass="18791">MMSEQQYAYFAEVPQGYTVDRPDGLWRRAGDTWEYLSLLDWQWHDVKATNVQTPPAPEVLHAVSEEHAAALAADRQGWVQYWAHYSSRRAWDDGRAPTTVVRRRRSPENIRDESFNSESQWGPTMAAFYAFDGRSSTSPHLVELTAGEAEQLLQEIFGVTGATEL</sequence>
<accession>A0A9X7JRV6</accession>
<comment type="caution">
    <text evidence="1">The sequence shown here is derived from an EMBL/GenBank/DDBJ whole genome shotgun (WGS) entry which is preliminary data.</text>
</comment>
<dbReference type="EMBL" id="PXWG01000018">
    <property type="protein sequence ID" value="PSJ28773.1"/>
    <property type="molecule type" value="Genomic_DNA"/>
</dbReference>
<proteinExistence type="predicted"/>
<evidence type="ECO:0000313" key="1">
    <source>
        <dbReference type="EMBL" id="PSJ28773.1"/>
    </source>
</evidence>
<protein>
    <submittedName>
        <fullName evidence="1">Uncharacterized protein</fullName>
    </submittedName>
</protein>